<dbReference type="Pfam" id="PF00650">
    <property type="entry name" value="CRAL_TRIO"/>
    <property type="match status" value="1"/>
</dbReference>
<dbReference type="SMART" id="SM01100">
    <property type="entry name" value="CRAL_TRIO_N"/>
    <property type="match status" value="1"/>
</dbReference>
<dbReference type="InterPro" id="IPR001251">
    <property type="entry name" value="CRAL-TRIO_dom"/>
</dbReference>
<feature type="region of interest" description="Disordered" evidence="1">
    <location>
        <begin position="442"/>
        <end position="474"/>
    </location>
</feature>
<dbReference type="RefSeq" id="XP_056469146.1">
    <property type="nucleotide sequence ID" value="XM_056624158.1"/>
</dbReference>
<dbReference type="Gene3D" id="3.40.525.10">
    <property type="entry name" value="CRAL-TRIO lipid binding domain"/>
    <property type="match status" value="1"/>
</dbReference>
<dbReference type="AlphaFoldDB" id="A0A9W9EIX6"/>
<comment type="caution">
    <text evidence="3">The sequence shown here is derived from an EMBL/GenBank/DDBJ whole genome shotgun (WGS) entry which is preliminary data.</text>
</comment>
<dbReference type="PANTHER" id="PTHR46590:SF2">
    <property type="entry name" value="CRAL_TRIO DOMAIN PROTEIN (AFU_ORTHOLOGUE AFUA_4G13930)-RELATED"/>
    <property type="match status" value="1"/>
</dbReference>
<dbReference type="OrthoDB" id="43460at2759"/>
<dbReference type="Proteomes" id="UP001149074">
    <property type="component" value="Unassembled WGS sequence"/>
</dbReference>
<dbReference type="PROSITE" id="PS50191">
    <property type="entry name" value="CRAL_TRIO"/>
    <property type="match status" value="1"/>
</dbReference>
<dbReference type="Pfam" id="PF03765">
    <property type="entry name" value="CRAL_TRIO_N"/>
    <property type="match status" value="1"/>
</dbReference>
<dbReference type="EMBL" id="JAPQKI010000011">
    <property type="protein sequence ID" value="KAJ5082624.1"/>
    <property type="molecule type" value="Genomic_DNA"/>
</dbReference>
<feature type="domain" description="CRAL-TRIO" evidence="2">
    <location>
        <begin position="182"/>
        <end position="345"/>
    </location>
</feature>
<evidence type="ECO:0000259" key="2">
    <source>
        <dbReference type="PROSITE" id="PS50191"/>
    </source>
</evidence>
<dbReference type="InterPro" id="IPR036273">
    <property type="entry name" value="CRAL/TRIO_N_dom_sf"/>
</dbReference>
<name>A0A9W9EIX6_9EURO</name>
<gene>
    <name evidence="3" type="ORF">N7532_011667</name>
</gene>
<sequence length="474" mass="53443">MASATETGYVGNLTSTQEVKLRNFWKILMQSWGANISAPTTGSNESAHSNGSAQLRPRLFSLSRAPTQPTENETAAIPAQFLSSLKELDAGPNELKSINALLLKLSGDRLRSTYLTVLKQDHPDALLLRFLRAEKWDVPKAWIKFIAALDWRVNEFKVDEEVMLKGEGHNFEKSKLTDNSDEKKDGEGFMLQAYTGKGFFHGKDKYDRPICVVRVRLHDPSTATKKGLNDYIIHCIETVRFLQVPPVETMTIVFDLTSFSLSNWDFPPVKFIIDIFQESYPESLGAMIFYNAPWIFSGFWKLIRGILDPVVAAKVHFISGAKDLEQIIPEDQIIKELGGKEDWDYKYIEPEASENARLLDTETRSTLLAEREKLGGELFTFTSNLIANPKDDTSLKRREEVIKKLRENYWTLDPYIRARSLLDRTGVIQSNGKVDFYPPVKAPAATETQAPVTNEKVDTTTEQVSEPPLTAAAS</sequence>
<dbReference type="GeneID" id="81363137"/>
<dbReference type="SUPFAM" id="SSF46938">
    <property type="entry name" value="CRAL/TRIO N-terminal domain"/>
    <property type="match status" value="1"/>
</dbReference>
<proteinExistence type="predicted"/>
<dbReference type="InterPro" id="IPR011074">
    <property type="entry name" value="CRAL/TRIO_N_dom"/>
</dbReference>
<evidence type="ECO:0000256" key="1">
    <source>
        <dbReference type="SAM" id="MobiDB-lite"/>
    </source>
</evidence>
<dbReference type="CDD" id="cd00170">
    <property type="entry name" value="SEC14"/>
    <property type="match status" value="1"/>
</dbReference>
<protein>
    <recommendedName>
        <fullName evidence="2">CRAL-TRIO domain-containing protein</fullName>
    </recommendedName>
</protein>
<accession>A0A9W9EIX6</accession>
<reference evidence="3" key="1">
    <citation type="submission" date="2022-11" db="EMBL/GenBank/DDBJ databases">
        <authorList>
            <person name="Petersen C."/>
        </authorList>
    </citation>
    <scope>NUCLEOTIDE SEQUENCE</scope>
    <source>
        <strain evidence="3">IBT 30761</strain>
    </source>
</reference>
<evidence type="ECO:0000313" key="4">
    <source>
        <dbReference type="Proteomes" id="UP001149074"/>
    </source>
</evidence>
<dbReference type="SUPFAM" id="SSF52087">
    <property type="entry name" value="CRAL/TRIO domain"/>
    <property type="match status" value="1"/>
</dbReference>
<dbReference type="PANTHER" id="PTHR46590">
    <property type="entry name" value="PHOSPHATIDYLINOSITOL TRANSFER PROTEIN CSR1-RELATED"/>
    <property type="match status" value="1"/>
</dbReference>
<reference evidence="3" key="2">
    <citation type="journal article" date="2023" name="IMA Fungus">
        <title>Comparative genomic study of the Penicillium genus elucidates a diverse pangenome and 15 lateral gene transfer events.</title>
        <authorList>
            <person name="Petersen C."/>
            <person name="Sorensen T."/>
            <person name="Nielsen M.R."/>
            <person name="Sondergaard T.E."/>
            <person name="Sorensen J.L."/>
            <person name="Fitzpatrick D.A."/>
            <person name="Frisvad J.C."/>
            <person name="Nielsen K.L."/>
        </authorList>
    </citation>
    <scope>NUCLEOTIDE SEQUENCE</scope>
    <source>
        <strain evidence="3">IBT 30761</strain>
    </source>
</reference>
<dbReference type="InterPro" id="IPR052432">
    <property type="entry name" value="PITP/CRAL-TRIO"/>
</dbReference>
<dbReference type="SMART" id="SM00516">
    <property type="entry name" value="SEC14"/>
    <property type="match status" value="1"/>
</dbReference>
<organism evidence="3 4">
    <name type="scientific">Penicillium argentinense</name>
    <dbReference type="NCBI Taxonomy" id="1131581"/>
    <lineage>
        <taxon>Eukaryota</taxon>
        <taxon>Fungi</taxon>
        <taxon>Dikarya</taxon>
        <taxon>Ascomycota</taxon>
        <taxon>Pezizomycotina</taxon>
        <taxon>Eurotiomycetes</taxon>
        <taxon>Eurotiomycetidae</taxon>
        <taxon>Eurotiales</taxon>
        <taxon>Aspergillaceae</taxon>
        <taxon>Penicillium</taxon>
    </lineage>
</organism>
<keyword evidence="4" id="KW-1185">Reference proteome</keyword>
<evidence type="ECO:0000313" key="3">
    <source>
        <dbReference type="EMBL" id="KAJ5082624.1"/>
    </source>
</evidence>
<dbReference type="InterPro" id="IPR036865">
    <property type="entry name" value="CRAL-TRIO_dom_sf"/>
</dbReference>